<proteinExistence type="predicted"/>
<accession>A0A5N6RJ07</accession>
<evidence type="ECO:0000313" key="1">
    <source>
        <dbReference type="EMBL" id="KAE8099391.1"/>
    </source>
</evidence>
<protein>
    <submittedName>
        <fullName evidence="1">Uncharacterized protein</fullName>
    </submittedName>
</protein>
<dbReference type="AlphaFoldDB" id="A0A5N6RJ07"/>
<gene>
    <name evidence="1" type="ORF">FH972_017376</name>
</gene>
<evidence type="ECO:0000313" key="2">
    <source>
        <dbReference type="Proteomes" id="UP000327013"/>
    </source>
</evidence>
<reference evidence="1 2" key="1">
    <citation type="submission" date="2019-06" db="EMBL/GenBank/DDBJ databases">
        <title>A chromosomal-level reference genome of Carpinus fangiana (Coryloideae, Betulaceae).</title>
        <authorList>
            <person name="Yang X."/>
            <person name="Wang Z."/>
            <person name="Zhang L."/>
            <person name="Hao G."/>
            <person name="Liu J."/>
            <person name="Yang Y."/>
        </authorList>
    </citation>
    <scope>NUCLEOTIDE SEQUENCE [LARGE SCALE GENOMIC DNA]</scope>
    <source>
        <strain evidence="1">Cfa_2016G</strain>
        <tissue evidence="1">Leaf</tissue>
    </source>
</reference>
<name>A0A5N6RJ07_9ROSI</name>
<organism evidence="1 2">
    <name type="scientific">Carpinus fangiana</name>
    <dbReference type="NCBI Taxonomy" id="176857"/>
    <lineage>
        <taxon>Eukaryota</taxon>
        <taxon>Viridiplantae</taxon>
        <taxon>Streptophyta</taxon>
        <taxon>Embryophyta</taxon>
        <taxon>Tracheophyta</taxon>
        <taxon>Spermatophyta</taxon>
        <taxon>Magnoliopsida</taxon>
        <taxon>eudicotyledons</taxon>
        <taxon>Gunneridae</taxon>
        <taxon>Pentapetalae</taxon>
        <taxon>rosids</taxon>
        <taxon>fabids</taxon>
        <taxon>Fagales</taxon>
        <taxon>Betulaceae</taxon>
        <taxon>Carpinus</taxon>
    </lineage>
</organism>
<dbReference type="EMBL" id="CM017327">
    <property type="protein sequence ID" value="KAE8099391.1"/>
    <property type="molecule type" value="Genomic_DNA"/>
</dbReference>
<sequence length="157" mass="17279">MGFFGPSVGLAPSTTLLPEDISSSISIAIFMKDMMEKEEGVVLASIYQGILGDRGLENRSRGLVDGEAELTTHKLVIWAGSGKEDGRCHMSGSSTCKRNRKRLLWHVETPMTACSTDLASTTMGLRLEWAAMVDSSPYRTGLRRRPWPPQCAGAWRF</sequence>
<keyword evidence="2" id="KW-1185">Reference proteome</keyword>
<dbReference type="Proteomes" id="UP000327013">
    <property type="component" value="Chromosome 7"/>
</dbReference>